<sequence length="260" mass="30224">MSEIGFVTCKKYPGLFPDDIPVVRFLENKGNKVEPVVWDDHLIKWDDFNILVIRSVWDYHLNPERFMEWLEVLVSNNIKVLNPVKTMRGNLHKEYLLDYQDMDLPVIPTKLIRKNQFHNLSGLWSGNNYQSEIVIKPAISLNSHHTYKISRNEAKDFQKTFDNLVARQDLIIQPFIKEVESKGEISMIFINRQFSHAVVKKPAPGDFRVQSEYGGKVQPFDPSTSVKRQAEIYLEEVTGPLLYARVDGFIVENTFVLIEL</sequence>
<dbReference type="PANTHER" id="PTHR39217">
    <property type="match status" value="1"/>
</dbReference>
<dbReference type="InterPro" id="IPR053191">
    <property type="entry name" value="DcsG_Biosynth_Enzyme"/>
</dbReference>
<reference evidence="1 2" key="1">
    <citation type="submission" date="2023-09" db="EMBL/GenBank/DDBJ databases">
        <authorList>
            <person name="Rey-Velasco X."/>
        </authorList>
    </citation>
    <scope>NUCLEOTIDE SEQUENCE [LARGE SCALE GENOMIC DNA]</scope>
    <source>
        <strain evidence="1 2">F363</strain>
    </source>
</reference>
<organism evidence="1 2">
    <name type="scientific">Autumnicola tepida</name>
    <dbReference type="NCBI Taxonomy" id="3075595"/>
    <lineage>
        <taxon>Bacteria</taxon>
        <taxon>Pseudomonadati</taxon>
        <taxon>Bacteroidota</taxon>
        <taxon>Flavobacteriia</taxon>
        <taxon>Flavobacteriales</taxon>
        <taxon>Flavobacteriaceae</taxon>
        <taxon>Autumnicola</taxon>
    </lineage>
</organism>
<keyword evidence="2" id="KW-1185">Reference proteome</keyword>
<feature type="non-terminal residue" evidence="1">
    <location>
        <position position="260"/>
    </location>
</feature>
<evidence type="ECO:0000313" key="2">
    <source>
        <dbReference type="Proteomes" id="UP001262889"/>
    </source>
</evidence>
<accession>A0ABU3CA38</accession>
<dbReference type="SUPFAM" id="SSF56059">
    <property type="entry name" value="Glutathione synthetase ATP-binding domain-like"/>
    <property type="match status" value="1"/>
</dbReference>
<evidence type="ECO:0000313" key="1">
    <source>
        <dbReference type="EMBL" id="MDT0643186.1"/>
    </source>
</evidence>
<dbReference type="EMBL" id="JAVRHQ010000011">
    <property type="protein sequence ID" value="MDT0643186.1"/>
    <property type="molecule type" value="Genomic_DNA"/>
</dbReference>
<gene>
    <name evidence="1" type="ORF">RM553_10130</name>
</gene>
<protein>
    <recommendedName>
        <fullName evidence="3">Prokaryotic glutathione synthetase ATP-binding domain-containing protein</fullName>
    </recommendedName>
</protein>
<name>A0ABU3CA38_9FLAO</name>
<dbReference type="PANTHER" id="PTHR39217:SF1">
    <property type="entry name" value="GLUTATHIONE SYNTHETASE"/>
    <property type="match status" value="1"/>
</dbReference>
<dbReference type="RefSeq" id="WP_311534808.1">
    <property type="nucleotide sequence ID" value="NZ_JAVRHQ010000011.1"/>
</dbReference>
<proteinExistence type="predicted"/>
<dbReference type="Proteomes" id="UP001262889">
    <property type="component" value="Unassembled WGS sequence"/>
</dbReference>
<evidence type="ECO:0008006" key="3">
    <source>
        <dbReference type="Google" id="ProtNLM"/>
    </source>
</evidence>
<comment type="caution">
    <text evidence="1">The sequence shown here is derived from an EMBL/GenBank/DDBJ whole genome shotgun (WGS) entry which is preliminary data.</text>
</comment>